<reference evidence="2 3" key="1">
    <citation type="submission" date="2020-08" db="EMBL/GenBank/DDBJ databases">
        <title>Sequencing the genomes of 1000 actinobacteria strains.</title>
        <authorList>
            <person name="Klenk H.-P."/>
        </authorList>
    </citation>
    <scope>NUCLEOTIDE SEQUENCE [LARGE SCALE GENOMIC DNA]</scope>
    <source>
        <strain evidence="2 3">DSM 20146</strain>
    </source>
</reference>
<evidence type="ECO:0000313" key="2">
    <source>
        <dbReference type="EMBL" id="MBB2967682.1"/>
    </source>
</evidence>
<evidence type="ECO:0000259" key="1">
    <source>
        <dbReference type="Pfam" id="PF16640"/>
    </source>
</evidence>
<dbReference type="InterPro" id="IPR013783">
    <property type="entry name" value="Ig-like_fold"/>
</dbReference>
<dbReference type="EMBL" id="JACHVP010000002">
    <property type="protein sequence ID" value="MBB2967682.1"/>
    <property type="molecule type" value="Genomic_DNA"/>
</dbReference>
<gene>
    <name evidence="2" type="ORF">FHX33_002445</name>
</gene>
<keyword evidence="3" id="KW-1185">Reference proteome</keyword>
<dbReference type="GO" id="GO:0005975">
    <property type="term" value="P:carbohydrate metabolic process"/>
    <property type="evidence" value="ECO:0007669"/>
    <property type="project" value="UniProtKB-ARBA"/>
</dbReference>
<protein>
    <recommendedName>
        <fullName evidence="1">Bacterial Ig-like domain-containing protein</fullName>
    </recommendedName>
</protein>
<dbReference type="InterPro" id="IPR032109">
    <property type="entry name" value="Big_3_5"/>
</dbReference>
<comment type="caution">
    <text evidence="2">The sequence shown here is derived from an EMBL/GenBank/DDBJ whole genome shotgun (WGS) entry which is preliminary data.</text>
</comment>
<sequence>MVRTTFAPLIRAAVGLSLSALIAAGMLLAGGLGPSTTTAAYHDDAYMNLSMTVVDKRTAVVTGRIEAQYGTIPTGTVTLVRGADTLATATLDAGAYRFELAVPMTWSGDVELEVVYGGDANHDASRSAVTVSLGA</sequence>
<dbReference type="Pfam" id="PF16640">
    <property type="entry name" value="Big_3_5"/>
    <property type="match status" value="1"/>
</dbReference>
<organism evidence="2 3">
    <name type="scientific">Leifsonia aquatica</name>
    <name type="common">Corynebacterium aquaticum</name>
    <dbReference type="NCBI Taxonomy" id="144185"/>
    <lineage>
        <taxon>Bacteria</taxon>
        <taxon>Bacillati</taxon>
        <taxon>Actinomycetota</taxon>
        <taxon>Actinomycetes</taxon>
        <taxon>Micrococcales</taxon>
        <taxon>Microbacteriaceae</taxon>
        <taxon>Leifsonia</taxon>
    </lineage>
</organism>
<dbReference type="Proteomes" id="UP000538196">
    <property type="component" value="Unassembled WGS sequence"/>
</dbReference>
<evidence type="ECO:0000313" key="3">
    <source>
        <dbReference type="Proteomes" id="UP000538196"/>
    </source>
</evidence>
<name>A0A7W4UXC0_LEIAQ</name>
<dbReference type="RefSeq" id="WP_021762932.1">
    <property type="nucleotide sequence ID" value="NZ_JACHVP010000002.1"/>
</dbReference>
<proteinExistence type="predicted"/>
<feature type="domain" description="Bacterial Ig-like" evidence="1">
    <location>
        <begin position="58"/>
        <end position="132"/>
    </location>
</feature>
<accession>A0A7W4UXC0</accession>
<dbReference type="Gene3D" id="2.60.40.10">
    <property type="entry name" value="Immunoglobulins"/>
    <property type="match status" value="1"/>
</dbReference>
<dbReference type="AlphaFoldDB" id="A0A7W4UXC0"/>